<dbReference type="Gene3D" id="3.10.50.40">
    <property type="match status" value="1"/>
</dbReference>
<evidence type="ECO:0000313" key="3">
    <source>
        <dbReference type="EMBL" id="ADZ82835.1"/>
    </source>
</evidence>
<dbReference type="RefSeq" id="WP_013656134.1">
    <property type="nucleotide sequence ID" value="NC_015275.1"/>
</dbReference>
<name>F2JS21_CELLD</name>
<dbReference type="KEGG" id="cle:Clole_1105"/>
<evidence type="ECO:0000259" key="2">
    <source>
        <dbReference type="PROSITE" id="PS50198"/>
    </source>
</evidence>
<dbReference type="STRING" id="642492.Clole_1105"/>
<dbReference type="SUPFAM" id="SSF109998">
    <property type="entry name" value="Triger factor/SurA peptide-binding domain-like"/>
    <property type="match status" value="1"/>
</dbReference>
<dbReference type="InterPro" id="IPR050245">
    <property type="entry name" value="PrsA_foldase"/>
</dbReference>
<dbReference type="InterPro" id="IPR046357">
    <property type="entry name" value="PPIase_dom_sf"/>
</dbReference>
<sequence>MKSISRTLIMLVLASIIAFGLTGCAKETIVATVNSEKVSEPLYRIFLWSTQRGLESILPDIWDVDPIEGKTPEEFAKERALKSITYYVAVKQKAEEAGINKLTKEEKSAIKESAKNYVETNKEFVTNYGIKQKDYEKFLEYGKLEEKVVSQLGGTYIPNEEELKEAMKVLEEEGEFTSSATITHVLIKNKDEQGNTLPSDKDAEAKKRAEDVLNQALNGEDLTILARKYSEDAAVSTNDGQYTFKKGEMEESLEEVVFNEAKIGAVYPKLIETSMGYEIVKVEELNDMDEVTMKEAAIRKIQQDFVNHELSELSATYKVEKTESYENIHIMNLGEES</sequence>
<reference evidence="3 4" key="1">
    <citation type="journal article" date="2011" name="J. Bacteriol.">
        <title>Complete genome sequence of the cellulose-degrading bacterium Cellulosilyticum lentocellum.</title>
        <authorList>
            <consortium name="US DOE Joint Genome Institute"/>
            <person name="Miller D.A."/>
            <person name="Suen G."/>
            <person name="Bruce D."/>
            <person name="Copeland A."/>
            <person name="Cheng J.F."/>
            <person name="Detter C."/>
            <person name="Goodwin L.A."/>
            <person name="Han C.S."/>
            <person name="Hauser L.J."/>
            <person name="Land M.L."/>
            <person name="Lapidus A."/>
            <person name="Lucas S."/>
            <person name="Meincke L."/>
            <person name="Pitluck S."/>
            <person name="Tapia R."/>
            <person name="Teshima H."/>
            <person name="Woyke T."/>
            <person name="Fox B.G."/>
            <person name="Angert E.R."/>
            <person name="Currie C.R."/>
        </authorList>
    </citation>
    <scope>NUCLEOTIDE SEQUENCE [LARGE SCALE GENOMIC DNA]</scope>
    <source>
        <strain evidence="4">ATCC 49066 / DSM 5427 / NCIMB 11756 / RHM5</strain>
    </source>
</reference>
<keyword evidence="1" id="KW-0697">Rotamase</keyword>
<dbReference type="PROSITE" id="PS51257">
    <property type="entry name" value="PROKAR_LIPOPROTEIN"/>
    <property type="match status" value="1"/>
</dbReference>
<gene>
    <name evidence="3" type="ordered locus">Clole_1105</name>
</gene>
<dbReference type="InterPro" id="IPR000297">
    <property type="entry name" value="PPIase_PpiC"/>
</dbReference>
<evidence type="ECO:0000313" key="4">
    <source>
        <dbReference type="Proteomes" id="UP000008467"/>
    </source>
</evidence>
<keyword evidence="4" id="KW-1185">Reference proteome</keyword>
<organism evidence="3 4">
    <name type="scientific">Cellulosilyticum lentocellum (strain ATCC 49066 / DSM 5427 / NCIMB 11756 / RHM5)</name>
    <name type="common">Clostridium lentocellum</name>
    <dbReference type="NCBI Taxonomy" id="642492"/>
    <lineage>
        <taxon>Bacteria</taxon>
        <taxon>Bacillati</taxon>
        <taxon>Bacillota</taxon>
        <taxon>Clostridia</taxon>
        <taxon>Lachnospirales</taxon>
        <taxon>Cellulosilyticaceae</taxon>
        <taxon>Cellulosilyticum</taxon>
    </lineage>
</organism>
<protein>
    <submittedName>
        <fullName evidence="3">PpiC-type peptidyl-prolyl cis-trans isomerase</fullName>
    </submittedName>
</protein>
<dbReference type="InterPro" id="IPR027304">
    <property type="entry name" value="Trigger_fact/SurA_dom_sf"/>
</dbReference>
<dbReference type="eggNOG" id="COG0760">
    <property type="taxonomic scope" value="Bacteria"/>
</dbReference>
<dbReference type="HOGENOM" id="CLU_823085_0_0_9"/>
<dbReference type="AlphaFoldDB" id="F2JS21"/>
<dbReference type="EMBL" id="CP002582">
    <property type="protein sequence ID" value="ADZ82835.1"/>
    <property type="molecule type" value="Genomic_DNA"/>
</dbReference>
<evidence type="ECO:0000256" key="1">
    <source>
        <dbReference type="PROSITE-ProRule" id="PRU00278"/>
    </source>
</evidence>
<dbReference type="PROSITE" id="PS50198">
    <property type="entry name" value="PPIC_PPIASE_2"/>
    <property type="match status" value="1"/>
</dbReference>
<dbReference type="SUPFAM" id="SSF54534">
    <property type="entry name" value="FKBP-like"/>
    <property type="match status" value="1"/>
</dbReference>
<keyword evidence="1 3" id="KW-0413">Isomerase</keyword>
<dbReference type="PANTHER" id="PTHR47245:SF2">
    <property type="entry name" value="PEPTIDYL-PROLYL CIS-TRANS ISOMERASE HP_0175-RELATED"/>
    <property type="match status" value="1"/>
</dbReference>
<dbReference type="PANTHER" id="PTHR47245">
    <property type="entry name" value="PEPTIDYLPROLYL ISOMERASE"/>
    <property type="match status" value="1"/>
</dbReference>
<feature type="domain" description="PpiC" evidence="2">
    <location>
        <begin position="177"/>
        <end position="284"/>
    </location>
</feature>
<dbReference type="GO" id="GO:0003755">
    <property type="term" value="F:peptidyl-prolyl cis-trans isomerase activity"/>
    <property type="evidence" value="ECO:0007669"/>
    <property type="project" value="UniProtKB-KW"/>
</dbReference>
<accession>F2JS21</accession>
<proteinExistence type="predicted"/>
<dbReference type="Proteomes" id="UP000008467">
    <property type="component" value="Chromosome"/>
</dbReference>
<dbReference type="Pfam" id="PF13616">
    <property type="entry name" value="Rotamase_3"/>
    <property type="match status" value="1"/>
</dbReference>